<name>A0AAX1PP08_AERSA</name>
<sequence>MSKLCWNEENLPKLGRIFLRNVLSNMRGYEDAKVQFGETGTGVKPNYQVTYPNGLVRATNGSSHDPFVRADEFDSTRISNTFSSQQVKYAYEQS</sequence>
<reference evidence="1 2" key="1">
    <citation type="submission" date="2018-06" db="EMBL/GenBank/DDBJ databases">
        <title>Freshwater and sediment microbial communities from various areas in North America, analyzing microbe dynamics in response to fracking.</title>
        <authorList>
            <person name="Lamendella R."/>
        </authorList>
    </citation>
    <scope>NUCLEOTIDE SEQUENCE [LARGE SCALE GENOMIC DNA]</scope>
    <source>
        <strain evidence="1 2">17</strain>
    </source>
</reference>
<comment type="caution">
    <text evidence="1">The sequence shown here is derived from an EMBL/GenBank/DDBJ whole genome shotgun (WGS) entry which is preliminary data.</text>
</comment>
<proteinExistence type="predicted"/>
<protein>
    <submittedName>
        <fullName evidence="1">Uncharacterized protein</fullName>
    </submittedName>
</protein>
<dbReference type="AlphaFoldDB" id="A0AAX1PP08"/>
<accession>A0AAX1PP08</accession>
<organism evidence="1 2">
    <name type="scientific">Aeromonas salmonicida</name>
    <dbReference type="NCBI Taxonomy" id="645"/>
    <lineage>
        <taxon>Bacteria</taxon>
        <taxon>Pseudomonadati</taxon>
        <taxon>Pseudomonadota</taxon>
        <taxon>Gammaproteobacteria</taxon>
        <taxon>Aeromonadales</taxon>
        <taxon>Aeromonadaceae</taxon>
        <taxon>Aeromonas</taxon>
    </lineage>
</organism>
<gene>
    <name evidence="1" type="ORF">DEU50_101545</name>
</gene>
<dbReference type="Proteomes" id="UP000249422">
    <property type="component" value="Unassembled WGS sequence"/>
</dbReference>
<dbReference type="EMBL" id="QLLM01000001">
    <property type="protein sequence ID" value="RAJ09801.1"/>
    <property type="molecule type" value="Genomic_DNA"/>
</dbReference>
<evidence type="ECO:0000313" key="1">
    <source>
        <dbReference type="EMBL" id="RAJ09801.1"/>
    </source>
</evidence>
<evidence type="ECO:0000313" key="2">
    <source>
        <dbReference type="Proteomes" id="UP000249422"/>
    </source>
</evidence>